<feature type="transmembrane region" description="Helical" evidence="7">
    <location>
        <begin position="279"/>
        <end position="298"/>
    </location>
</feature>
<reference evidence="9 10" key="1">
    <citation type="submission" date="2021-03" db="EMBL/GenBank/DDBJ databases">
        <title>Genomic Encyclopedia of Type Strains, Phase IV (KMG-IV): sequencing the most valuable type-strain genomes for metagenomic binning, comparative biology and taxonomic classification.</title>
        <authorList>
            <person name="Goeker M."/>
        </authorList>
    </citation>
    <scope>NUCLEOTIDE SEQUENCE [LARGE SCALE GENOMIC DNA]</scope>
    <source>
        <strain evidence="9 10">DSM 101872</strain>
    </source>
</reference>
<evidence type="ECO:0000313" key="10">
    <source>
        <dbReference type="Proteomes" id="UP001519292"/>
    </source>
</evidence>
<evidence type="ECO:0000256" key="3">
    <source>
        <dbReference type="ARBA" id="ARBA00022448"/>
    </source>
</evidence>
<evidence type="ECO:0000259" key="8">
    <source>
        <dbReference type="PROSITE" id="PS50850"/>
    </source>
</evidence>
<feature type="transmembrane region" description="Helical" evidence="7">
    <location>
        <begin position="12"/>
        <end position="34"/>
    </location>
</feature>
<keyword evidence="3" id="KW-0813">Transport</keyword>
<feature type="transmembrane region" description="Helical" evidence="7">
    <location>
        <begin position="339"/>
        <end position="360"/>
    </location>
</feature>
<dbReference type="Gene3D" id="1.20.1250.20">
    <property type="entry name" value="MFS general substrate transporter like domains"/>
    <property type="match status" value="2"/>
</dbReference>
<dbReference type="InterPro" id="IPR005829">
    <property type="entry name" value="Sugar_transporter_CS"/>
</dbReference>
<feature type="transmembrane region" description="Helical" evidence="7">
    <location>
        <begin position="46"/>
        <end position="66"/>
    </location>
</feature>
<keyword evidence="5 7" id="KW-1133">Transmembrane helix</keyword>
<evidence type="ECO:0000256" key="1">
    <source>
        <dbReference type="ARBA" id="ARBA00004651"/>
    </source>
</evidence>
<dbReference type="Proteomes" id="UP001519292">
    <property type="component" value="Unassembled WGS sequence"/>
</dbReference>
<protein>
    <submittedName>
        <fullName evidence="9">MFS family permease</fullName>
    </submittedName>
</protein>
<dbReference type="EMBL" id="JAGGLU010000001">
    <property type="protein sequence ID" value="MBP2056875.1"/>
    <property type="molecule type" value="Genomic_DNA"/>
</dbReference>
<feature type="transmembrane region" description="Helical" evidence="7">
    <location>
        <begin position="304"/>
        <end position="327"/>
    </location>
</feature>
<organism evidence="9 10">
    <name type="scientific">Lactobacillus colini</name>
    <dbReference type="NCBI Taxonomy" id="1819254"/>
    <lineage>
        <taxon>Bacteria</taxon>
        <taxon>Bacillati</taxon>
        <taxon>Bacillota</taxon>
        <taxon>Bacilli</taxon>
        <taxon>Lactobacillales</taxon>
        <taxon>Lactobacillaceae</taxon>
        <taxon>Lactobacillus</taxon>
    </lineage>
</organism>
<dbReference type="InterPro" id="IPR036259">
    <property type="entry name" value="MFS_trans_sf"/>
</dbReference>
<comment type="subcellular location">
    <subcellularLocation>
        <location evidence="1">Cell membrane</location>
        <topology evidence="1">Multi-pass membrane protein</topology>
    </subcellularLocation>
</comment>
<dbReference type="InterPro" id="IPR051788">
    <property type="entry name" value="MFS_Transporter"/>
</dbReference>
<feature type="transmembrane region" description="Helical" evidence="7">
    <location>
        <begin position="254"/>
        <end position="272"/>
    </location>
</feature>
<dbReference type="PANTHER" id="PTHR23514">
    <property type="entry name" value="BYPASS OF STOP CODON PROTEIN 6"/>
    <property type="match status" value="1"/>
</dbReference>
<evidence type="ECO:0000256" key="5">
    <source>
        <dbReference type="ARBA" id="ARBA00022989"/>
    </source>
</evidence>
<sequence length="406" mass="43208">MAINKRSYISTAIAVYVSFLLCGIDMSITAQYKVQLAQVWGQGSNISSVLTVNSAVGIGGIVASLFTGVISDHFGRKSSAIISSLLWAAFAFGMLYAPNMGLAYLAGVAGGVANSFTNAAWTPSMMDAYPKKRSLVTLLTKFFVSLGQFILPFIIVALAASKIPFSVAFNFLGILYVIIAIISIFLPFPEVGADNQANSNEGETDKKAKLRITGETIALALMGFSSTAVFMIWTQTNQELGKLYGLSNPALLQSVYAITSLISVLVTSWMVTKGLKETTVLILYPAFSAIALLLAYFIHNGALLFLVAALMGWFAAGGLMQLAVSLLSGLYPSHKATATSAIGLANGISNWGVIQIAAIITAKLGQNAPRDILLFNFIICLIGIVLALIVRKYQSARIKNGISNLE</sequence>
<dbReference type="PANTHER" id="PTHR23514:SF3">
    <property type="entry name" value="BYPASS OF STOP CODON PROTEIN 6"/>
    <property type="match status" value="1"/>
</dbReference>
<keyword evidence="4 7" id="KW-0812">Transmembrane</keyword>
<gene>
    <name evidence="9" type="ORF">J2Z60_000037</name>
</gene>
<proteinExistence type="inferred from homology"/>
<evidence type="ECO:0000256" key="7">
    <source>
        <dbReference type="SAM" id="Phobius"/>
    </source>
</evidence>
<dbReference type="PROSITE" id="PS50850">
    <property type="entry name" value="MFS"/>
    <property type="match status" value="1"/>
</dbReference>
<name>A0ABS4MB22_9LACO</name>
<evidence type="ECO:0000256" key="2">
    <source>
        <dbReference type="ARBA" id="ARBA00008335"/>
    </source>
</evidence>
<dbReference type="InterPro" id="IPR020846">
    <property type="entry name" value="MFS_dom"/>
</dbReference>
<feature type="transmembrane region" description="Helical" evidence="7">
    <location>
        <begin position="372"/>
        <end position="390"/>
    </location>
</feature>
<feature type="transmembrane region" description="Helical" evidence="7">
    <location>
        <begin position="167"/>
        <end position="188"/>
    </location>
</feature>
<dbReference type="SUPFAM" id="SSF103473">
    <property type="entry name" value="MFS general substrate transporter"/>
    <property type="match status" value="1"/>
</dbReference>
<keyword evidence="10" id="KW-1185">Reference proteome</keyword>
<comment type="caution">
    <text evidence="9">The sequence shown here is derived from an EMBL/GenBank/DDBJ whole genome shotgun (WGS) entry which is preliminary data.</text>
</comment>
<dbReference type="Pfam" id="PF07690">
    <property type="entry name" value="MFS_1"/>
    <property type="match status" value="1"/>
</dbReference>
<feature type="transmembrane region" description="Helical" evidence="7">
    <location>
        <begin position="102"/>
        <end position="121"/>
    </location>
</feature>
<dbReference type="RefSeq" id="WP_209685143.1">
    <property type="nucleotide sequence ID" value="NZ_JAGGLU010000001.1"/>
</dbReference>
<feature type="transmembrane region" description="Helical" evidence="7">
    <location>
        <begin position="142"/>
        <end position="161"/>
    </location>
</feature>
<feature type="domain" description="Major facilitator superfamily (MFS) profile" evidence="8">
    <location>
        <begin position="11"/>
        <end position="395"/>
    </location>
</feature>
<evidence type="ECO:0000256" key="6">
    <source>
        <dbReference type="ARBA" id="ARBA00023136"/>
    </source>
</evidence>
<dbReference type="PROSITE" id="PS00216">
    <property type="entry name" value="SUGAR_TRANSPORT_1"/>
    <property type="match status" value="1"/>
</dbReference>
<comment type="similarity">
    <text evidence="2">Belongs to the major facilitator superfamily.</text>
</comment>
<feature type="transmembrane region" description="Helical" evidence="7">
    <location>
        <begin position="78"/>
        <end position="96"/>
    </location>
</feature>
<dbReference type="InterPro" id="IPR011701">
    <property type="entry name" value="MFS"/>
</dbReference>
<keyword evidence="6 7" id="KW-0472">Membrane</keyword>
<evidence type="ECO:0000313" key="9">
    <source>
        <dbReference type="EMBL" id="MBP2056875.1"/>
    </source>
</evidence>
<accession>A0ABS4MB22</accession>
<feature type="transmembrane region" description="Helical" evidence="7">
    <location>
        <begin position="216"/>
        <end position="234"/>
    </location>
</feature>
<evidence type="ECO:0000256" key="4">
    <source>
        <dbReference type="ARBA" id="ARBA00022692"/>
    </source>
</evidence>